<dbReference type="Proteomes" id="UP000567885">
    <property type="component" value="Unassembled WGS sequence"/>
</dbReference>
<protein>
    <submittedName>
        <fullName evidence="2">Uncharacterized protein</fullName>
    </submittedName>
</protein>
<dbReference type="AlphaFoldDB" id="A0A8H5STA1"/>
<sequence>MRRYLQRFKDIPPQSSPQGTIGAMTARRHGRRDRFRNPPPDRRPRGNIVTTAAPATRETEIGITLVDKVAVRHFEHSDQSRCLLITNHELYGKDVNIIAKIDDYTNTWAGSVDNEGSLVDVYKLLGSGRISFFLASAYRAPSLDTEITTCDLVGDIFRVFLPYLTNNSSSELKVYNWDVTGPQMNIGTIPEGWKDVLMGNSDNLADLVNGYRSLPGDKVSFVFAVNK</sequence>
<gene>
    <name evidence="2" type="ORF">FHETE_10908</name>
</gene>
<organism evidence="2 3">
    <name type="scientific">Fusarium heterosporum</name>
    <dbReference type="NCBI Taxonomy" id="42747"/>
    <lineage>
        <taxon>Eukaryota</taxon>
        <taxon>Fungi</taxon>
        <taxon>Dikarya</taxon>
        <taxon>Ascomycota</taxon>
        <taxon>Pezizomycotina</taxon>
        <taxon>Sordariomycetes</taxon>
        <taxon>Hypocreomycetidae</taxon>
        <taxon>Hypocreales</taxon>
        <taxon>Nectriaceae</taxon>
        <taxon>Fusarium</taxon>
        <taxon>Fusarium heterosporum species complex</taxon>
    </lineage>
</organism>
<evidence type="ECO:0000313" key="2">
    <source>
        <dbReference type="EMBL" id="KAF5656631.1"/>
    </source>
</evidence>
<accession>A0A8H5STA1</accession>
<keyword evidence="3" id="KW-1185">Reference proteome</keyword>
<evidence type="ECO:0000313" key="3">
    <source>
        <dbReference type="Proteomes" id="UP000567885"/>
    </source>
</evidence>
<dbReference type="EMBL" id="JAAGWQ010000339">
    <property type="protein sequence ID" value="KAF5656631.1"/>
    <property type="molecule type" value="Genomic_DNA"/>
</dbReference>
<feature type="region of interest" description="Disordered" evidence="1">
    <location>
        <begin position="1"/>
        <end position="48"/>
    </location>
</feature>
<name>A0A8H5STA1_FUSHE</name>
<dbReference type="OrthoDB" id="5056824at2759"/>
<comment type="caution">
    <text evidence="2">The sequence shown here is derived from an EMBL/GenBank/DDBJ whole genome shotgun (WGS) entry which is preliminary data.</text>
</comment>
<proteinExistence type="predicted"/>
<feature type="compositionally biased region" description="Basic and acidic residues" evidence="1">
    <location>
        <begin position="35"/>
        <end position="44"/>
    </location>
</feature>
<evidence type="ECO:0000256" key="1">
    <source>
        <dbReference type="SAM" id="MobiDB-lite"/>
    </source>
</evidence>
<reference evidence="2 3" key="1">
    <citation type="submission" date="2020-05" db="EMBL/GenBank/DDBJ databases">
        <title>Identification and distribution of gene clusters putatively required for synthesis of sphingolipid metabolism inhibitors in phylogenetically diverse species of the filamentous fungus Fusarium.</title>
        <authorList>
            <person name="Kim H.-S."/>
            <person name="Busman M."/>
            <person name="Brown D.W."/>
            <person name="Divon H."/>
            <person name="Uhlig S."/>
            <person name="Proctor R.H."/>
        </authorList>
    </citation>
    <scope>NUCLEOTIDE SEQUENCE [LARGE SCALE GENOMIC DNA]</scope>
    <source>
        <strain evidence="2 3">NRRL 20693</strain>
    </source>
</reference>